<feature type="transmembrane region" description="Helical" evidence="5">
    <location>
        <begin position="262"/>
        <end position="283"/>
    </location>
</feature>
<evidence type="ECO:0000313" key="6">
    <source>
        <dbReference type="EMBL" id="TDO19459.1"/>
    </source>
</evidence>
<dbReference type="OrthoDB" id="8075495at2"/>
<accession>A0A4V3C2V7</accession>
<feature type="transmembrane region" description="Helical" evidence="5">
    <location>
        <begin position="124"/>
        <end position="145"/>
    </location>
</feature>
<gene>
    <name evidence="6" type="ORF">EI74_0730</name>
</gene>
<reference evidence="6 7" key="1">
    <citation type="submission" date="2019-03" db="EMBL/GenBank/DDBJ databases">
        <title>Genomic Encyclopedia of Archaeal and Bacterial Type Strains, Phase II (KMG-II): from individual species to whole genera.</title>
        <authorList>
            <person name="Goeker M."/>
        </authorList>
    </citation>
    <scope>NUCLEOTIDE SEQUENCE [LARGE SCALE GENOMIC DNA]</scope>
    <source>
        <strain evidence="6 7">ATCC 700618</strain>
    </source>
</reference>
<evidence type="ECO:0000313" key="7">
    <source>
        <dbReference type="Proteomes" id="UP000295518"/>
    </source>
</evidence>
<dbReference type="AlphaFoldDB" id="A0A4V3C2V7"/>
<dbReference type="RefSeq" id="WP_094254880.1">
    <property type="nucleotide sequence ID" value="NZ_NNCE01000006.1"/>
</dbReference>
<keyword evidence="4 5" id="KW-0472">Membrane</keyword>
<keyword evidence="3 5" id="KW-1133">Transmembrane helix</keyword>
<comment type="caution">
    <text evidence="6">The sequence shown here is derived from an EMBL/GenBank/DDBJ whole genome shotgun (WGS) entry which is preliminary data.</text>
</comment>
<evidence type="ECO:0000256" key="5">
    <source>
        <dbReference type="SAM" id="Phobius"/>
    </source>
</evidence>
<dbReference type="EMBL" id="SNWN01000014">
    <property type="protein sequence ID" value="TDO19459.1"/>
    <property type="molecule type" value="Genomic_DNA"/>
</dbReference>
<name>A0A4V3C2V7_9MOLU</name>
<dbReference type="PANTHER" id="PTHR33514">
    <property type="entry name" value="PROTEIN ABCI12, CHLOROPLASTIC"/>
    <property type="match status" value="1"/>
</dbReference>
<dbReference type="PANTHER" id="PTHR33514:SF13">
    <property type="entry name" value="PROTEIN ABCI12, CHLOROPLASTIC"/>
    <property type="match status" value="1"/>
</dbReference>
<sequence length="319" mass="36271">MHSTHGKYLSTNNWAVKLDPRLKLIAIILSIVSVFLASGLYALIGMLILFFIIMILSKIPWKIYLTIIKFAIFFFIFLTLINGFIYLPNLTVGNSVNNESLGSFIYSGGGSYGGVTWYSFNTKVVTRATFITLRIVVILTMMLWLTTTTQALKLTLAFQGILSPLKFIKFPVEKISLILSLAIQSIPLLANEFHQVIKAQSARGIDVESKNIFRKAKAHISVVIPMFVNALKRAENLSQALEAKGYDSTSPRSHYPRQKNNYYQWLGLGLYIALLVFAILAYWNLQFVRPIPAQANYLFIIENNEFFNTIWKWDVLFTT</sequence>
<dbReference type="GO" id="GO:0005886">
    <property type="term" value="C:plasma membrane"/>
    <property type="evidence" value="ECO:0007669"/>
    <property type="project" value="TreeGrafter"/>
</dbReference>
<keyword evidence="7" id="KW-1185">Reference proteome</keyword>
<dbReference type="Proteomes" id="UP000295518">
    <property type="component" value="Unassembled WGS sequence"/>
</dbReference>
<dbReference type="Pfam" id="PF02361">
    <property type="entry name" value="CbiQ"/>
    <property type="match status" value="1"/>
</dbReference>
<keyword evidence="2 5" id="KW-0812">Transmembrane</keyword>
<evidence type="ECO:0000256" key="4">
    <source>
        <dbReference type="ARBA" id="ARBA00023136"/>
    </source>
</evidence>
<evidence type="ECO:0000256" key="2">
    <source>
        <dbReference type="ARBA" id="ARBA00022692"/>
    </source>
</evidence>
<proteinExistence type="predicted"/>
<dbReference type="InterPro" id="IPR003339">
    <property type="entry name" value="ABC/ECF_trnsptr_transmembrane"/>
</dbReference>
<protein>
    <submittedName>
        <fullName evidence="6">Energy-coupling factor transport system permease protein</fullName>
    </submittedName>
</protein>
<feature type="transmembrane region" description="Helical" evidence="5">
    <location>
        <begin position="24"/>
        <end position="56"/>
    </location>
</feature>
<organism evidence="6 7">
    <name type="scientific">Mycoplasma testudineum</name>
    <dbReference type="NCBI Taxonomy" id="244584"/>
    <lineage>
        <taxon>Bacteria</taxon>
        <taxon>Bacillati</taxon>
        <taxon>Mycoplasmatota</taxon>
        <taxon>Mollicutes</taxon>
        <taxon>Mycoplasmataceae</taxon>
        <taxon>Mycoplasma</taxon>
    </lineage>
</organism>
<comment type="subcellular location">
    <subcellularLocation>
        <location evidence="1">Membrane</location>
        <topology evidence="1">Multi-pass membrane protein</topology>
    </subcellularLocation>
</comment>
<dbReference type="CDD" id="cd16914">
    <property type="entry name" value="EcfT"/>
    <property type="match status" value="1"/>
</dbReference>
<evidence type="ECO:0000256" key="1">
    <source>
        <dbReference type="ARBA" id="ARBA00004141"/>
    </source>
</evidence>
<evidence type="ECO:0000256" key="3">
    <source>
        <dbReference type="ARBA" id="ARBA00022989"/>
    </source>
</evidence>
<feature type="transmembrane region" description="Helical" evidence="5">
    <location>
        <begin position="63"/>
        <end position="87"/>
    </location>
</feature>